<name>A0A225E3P6_9BACT</name>
<dbReference type="AlphaFoldDB" id="A0A225E3P6"/>
<gene>
    <name evidence="1" type="ORF">FRUB_02616</name>
</gene>
<sequence>MRLPVVGDCGGGLDPDSGQIRPADIRTIKNWICRRSSLSSSFRQGKLKKAIVILLDRIFEYVAPFAS</sequence>
<evidence type="ECO:0000313" key="1">
    <source>
        <dbReference type="EMBL" id="OWK43017.1"/>
    </source>
</evidence>
<keyword evidence="2" id="KW-1185">Reference proteome</keyword>
<accession>A0A225E3P6</accession>
<organism evidence="1 2">
    <name type="scientific">Fimbriiglobus ruber</name>
    <dbReference type="NCBI Taxonomy" id="1908690"/>
    <lineage>
        <taxon>Bacteria</taxon>
        <taxon>Pseudomonadati</taxon>
        <taxon>Planctomycetota</taxon>
        <taxon>Planctomycetia</taxon>
        <taxon>Gemmatales</taxon>
        <taxon>Gemmataceae</taxon>
        <taxon>Fimbriiglobus</taxon>
    </lineage>
</organism>
<comment type="caution">
    <text evidence="1">The sequence shown here is derived from an EMBL/GenBank/DDBJ whole genome shotgun (WGS) entry which is preliminary data.</text>
</comment>
<protein>
    <submittedName>
        <fullName evidence="1">Uncharacterized protein</fullName>
    </submittedName>
</protein>
<dbReference type="EMBL" id="NIDE01000004">
    <property type="protein sequence ID" value="OWK43017.1"/>
    <property type="molecule type" value="Genomic_DNA"/>
</dbReference>
<reference evidence="2" key="1">
    <citation type="submission" date="2017-06" db="EMBL/GenBank/DDBJ databases">
        <title>Genome analysis of Fimbriiglobus ruber SP5, the first member of the order Planctomycetales with confirmed chitinolytic capability.</title>
        <authorList>
            <person name="Ravin N.V."/>
            <person name="Rakitin A.L."/>
            <person name="Ivanova A.A."/>
            <person name="Beletsky A.V."/>
            <person name="Kulichevskaya I.S."/>
            <person name="Mardanov A.V."/>
            <person name="Dedysh S.N."/>
        </authorList>
    </citation>
    <scope>NUCLEOTIDE SEQUENCE [LARGE SCALE GENOMIC DNA]</scope>
    <source>
        <strain evidence="2">SP5</strain>
    </source>
</reference>
<proteinExistence type="predicted"/>
<dbReference type="Proteomes" id="UP000214646">
    <property type="component" value="Unassembled WGS sequence"/>
</dbReference>
<evidence type="ECO:0000313" key="2">
    <source>
        <dbReference type="Proteomes" id="UP000214646"/>
    </source>
</evidence>